<sequence length="290" mass="32600">MISRLFALMYHLAGHRVGWISPSVSVPVDDPVVIVPAPSSSTFAPSPLVADLDVVIGVLARTEYSMQALSEISPNMHHGGKLLEAVKSLSEMHQATNLDWAEQLQGEQRTMSYFILKLRDIAEDIDLQGSPWWMQIPRSVCRIPVFGDAIKPCRGHRDQLIAQTENIIKFLTKTTLHRRTNFALKLNNLERQKIRSEICELGENLDETRNHLIEAREADEGVGENALYSRIGSHLEEYRSGLDLSCAVVRGSILGFMQRKEELNEDLRVMQNIVIVGRYEGRCGGSDSQH</sequence>
<protein>
    <submittedName>
        <fullName evidence="1">Uncharacterized protein</fullName>
    </submittedName>
</protein>
<comment type="caution">
    <text evidence="1">The sequence shown here is derived from an EMBL/GenBank/DDBJ whole genome shotgun (WGS) entry which is preliminary data.</text>
</comment>
<evidence type="ECO:0000313" key="2">
    <source>
        <dbReference type="Proteomes" id="UP000639643"/>
    </source>
</evidence>
<gene>
    <name evidence="1" type="ORF">CMUS01_10128</name>
</gene>
<proteinExistence type="predicted"/>
<organism evidence="1 2">
    <name type="scientific">Colletotrichum musicola</name>
    <dbReference type="NCBI Taxonomy" id="2175873"/>
    <lineage>
        <taxon>Eukaryota</taxon>
        <taxon>Fungi</taxon>
        <taxon>Dikarya</taxon>
        <taxon>Ascomycota</taxon>
        <taxon>Pezizomycotina</taxon>
        <taxon>Sordariomycetes</taxon>
        <taxon>Hypocreomycetidae</taxon>
        <taxon>Glomerellales</taxon>
        <taxon>Glomerellaceae</taxon>
        <taxon>Colletotrichum</taxon>
        <taxon>Colletotrichum orchidearum species complex</taxon>
    </lineage>
</organism>
<name>A0A8H6N9T8_9PEZI</name>
<evidence type="ECO:0000313" key="1">
    <source>
        <dbReference type="EMBL" id="KAF6824716.1"/>
    </source>
</evidence>
<dbReference type="AlphaFoldDB" id="A0A8H6N9T8"/>
<dbReference type="Proteomes" id="UP000639643">
    <property type="component" value="Unassembled WGS sequence"/>
</dbReference>
<keyword evidence="2" id="KW-1185">Reference proteome</keyword>
<reference evidence="1" key="1">
    <citation type="journal article" date="2020" name="Phytopathology">
        <title>Genome Sequence Resources of Colletotrichum truncatum, C. plurivorum, C. musicola, and C. sojae: Four Species Pathogenic to Soybean (Glycine max).</title>
        <authorList>
            <person name="Rogerio F."/>
            <person name="Boufleur T.R."/>
            <person name="Ciampi-Guillardi M."/>
            <person name="Sukno S.A."/>
            <person name="Thon M.R."/>
            <person name="Massola Junior N.S."/>
            <person name="Baroncelli R."/>
        </authorList>
    </citation>
    <scope>NUCLEOTIDE SEQUENCE</scope>
    <source>
        <strain evidence="1">LFN0074</strain>
    </source>
</reference>
<accession>A0A8H6N9T8</accession>
<dbReference type="EMBL" id="WIGM01000456">
    <property type="protein sequence ID" value="KAF6824716.1"/>
    <property type="molecule type" value="Genomic_DNA"/>
</dbReference>